<organism evidence="1 2">
    <name type="scientific">Ixodes persulcatus</name>
    <name type="common">Taiga tick</name>
    <dbReference type="NCBI Taxonomy" id="34615"/>
    <lineage>
        <taxon>Eukaryota</taxon>
        <taxon>Metazoa</taxon>
        <taxon>Ecdysozoa</taxon>
        <taxon>Arthropoda</taxon>
        <taxon>Chelicerata</taxon>
        <taxon>Arachnida</taxon>
        <taxon>Acari</taxon>
        <taxon>Parasitiformes</taxon>
        <taxon>Ixodida</taxon>
        <taxon>Ixodoidea</taxon>
        <taxon>Ixodidae</taxon>
        <taxon>Ixodinae</taxon>
        <taxon>Ixodes</taxon>
    </lineage>
</organism>
<sequence>MAWIDRLSFPVQVWTHFGSQEVERLKNHTMSDTKVIVLVPASTEHQRTVILEHLRRHVIYLSLVRLLFVLETADDLSYKEYPESAITSVANVPSVERAIETTEDVDGHARAGLILPCVIEHRYTHRKVTESRRGTLGTLNRLLEGCGPSCLAGRDGDACIRASRRGTHVFLDMSEADGRCRNNMSGISPGNDHFDNLFFGFFVSKAFPYIQEHRNLLSALFQSVIIVEIFVPKGSNITTEDPSNTSREGTDAHENQVWTHFGSLEVERLKNHTMSDTKVIVLVPASTEHQRTVILEHLRRHIIYLSLVRLLFVLETADGLSYKEYPESEITSVANVPSVERAIETIEDVDRHARAGLILPCVIEHKYTHRKVTESVTGTLGTLNRLLDDCGPSCLAGRDGDACHFGNFFIGFFVSKAFPYIQEYCNLLSALFQSGLYDATRGELDRKNRSPFVNEEEVWTHFGRQEVERLKNHTVSDTKVIVPVPAFIEHERTVILEHLKRHVICLFLVRPLFVLETADGLSYKEYPESAITSVASVPSVERAIETTEDVDGHARAGLILPCVIEHRYTHRKVTESRRGTLGTLNRLLKDCGPSCLAGRDGDACIRASRRGTHVFLNMSQADGRCRNDMSGISPGNDNFDNLFFGFFVSKAFPYIQEHRNLLSALFQSGLYDATCGEVDRQNRSPFVNEEEVWTHFGSHEVERLKNHTMSDTKVIVLVPASMENQRTVILEHLRRHVIYLSLVRLLFVLETADVSLTRNIPKIPATKRYVTNARTINWRRMTTFAAACEQYLRSVKKKKKRKAVRELLKSRKTLGEYATIVRQMYEDPDGRDFFECFRMSRAR</sequence>
<evidence type="ECO:0000313" key="2">
    <source>
        <dbReference type="Proteomes" id="UP000805193"/>
    </source>
</evidence>
<evidence type="ECO:0000313" key="1">
    <source>
        <dbReference type="EMBL" id="KAG0433218.1"/>
    </source>
</evidence>
<gene>
    <name evidence="1" type="ORF">HPB47_020127</name>
</gene>
<keyword evidence="2" id="KW-1185">Reference proteome</keyword>
<dbReference type="EMBL" id="JABSTQ010009074">
    <property type="protein sequence ID" value="KAG0433218.1"/>
    <property type="molecule type" value="Genomic_DNA"/>
</dbReference>
<name>A0AC60QH98_IXOPE</name>
<protein>
    <submittedName>
        <fullName evidence="1">Uncharacterized protein</fullName>
    </submittedName>
</protein>
<reference evidence="1 2" key="1">
    <citation type="journal article" date="2020" name="Cell">
        <title>Large-Scale Comparative Analyses of Tick Genomes Elucidate Their Genetic Diversity and Vector Capacities.</title>
        <authorList>
            <consortium name="Tick Genome and Microbiome Consortium (TIGMIC)"/>
            <person name="Jia N."/>
            <person name="Wang J."/>
            <person name="Shi W."/>
            <person name="Du L."/>
            <person name="Sun Y."/>
            <person name="Zhan W."/>
            <person name="Jiang J.F."/>
            <person name="Wang Q."/>
            <person name="Zhang B."/>
            <person name="Ji P."/>
            <person name="Bell-Sakyi L."/>
            <person name="Cui X.M."/>
            <person name="Yuan T.T."/>
            <person name="Jiang B.G."/>
            <person name="Yang W.F."/>
            <person name="Lam T.T."/>
            <person name="Chang Q.C."/>
            <person name="Ding S.J."/>
            <person name="Wang X.J."/>
            <person name="Zhu J.G."/>
            <person name="Ruan X.D."/>
            <person name="Zhao L."/>
            <person name="Wei J.T."/>
            <person name="Ye R.Z."/>
            <person name="Que T.C."/>
            <person name="Du C.H."/>
            <person name="Zhou Y.H."/>
            <person name="Cheng J.X."/>
            <person name="Dai P.F."/>
            <person name="Guo W.B."/>
            <person name="Han X.H."/>
            <person name="Huang E.J."/>
            <person name="Li L.F."/>
            <person name="Wei W."/>
            <person name="Gao Y.C."/>
            <person name="Liu J.Z."/>
            <person name="Shao H.Z."/>
            <person name="Wang X."/>
            <person name="Wang C.C."/>
            <person name="Yang T.C."/>
            <person name="Huo Q.B."/>
            <person name="Li W."/>
            <person name="Chen H.Y."/>
            <person name="Chen S.E."/>
            <person name="Zhou L.G."/>
            <person name="Ni X.B."/>
            <person name="Tian J.H."/>
            <person name="Sheng Y."/>
            <person name="Liu T."/>
            <person name="Pan Y.S."/>
            <person name="Xia L.Y."/>
            <person name="Li J."/>
            <person name="Zhao F."/>
            <person name="Cao W.C."/>
        </authorList>
    </citation>
    <scope>NUCLEOTIDE SEQUENCE [LARGE SCALE GENOMIC DNA]</scope>
    <source>
        <strain evidence="1">Iper-2018</strain>
    </source>
</reference>
<comment type="caution">
    <text evidence="1">The sequence shown here is derived from an EMBL/GenBank/DDBJ whole genome shotgun (WGS) entry which is preliminary data.</text>
</comment>
<dbReference type="Proteomes" id="UP000805193">
    <property type="component" value="Unassembled WGS sequence"/>
</dbReference>
<accession>A0AC60QH98</accession>
<proteinExistence type="predicted"/>